<name>A0AAD6ZDR1_9AGAR</name>
<keyword evidence="2" id="KW-1185">Reference proteome</keyword>
<comment type="caution">
    <text evidence="1">The sequence shown here is derived from an EMBL/GenBank/DDBJ whole genome shotgun (WGS) entry which is preliminary data.</text>
</comment>
<dbReference type="AlphaFoldDB" id="A0AAD6ZDR1"/>
<proteinExistence type="predicted"/>
<accession>A0AAD6ZDR1</accession>
<reference evidence="1" key="1">
    <citation type="submission" date="2023-03" db="EMBL/GenBank/DDBJ databases">
        <title>Massive genome expansion in bonnet fungi (Mycena s.s.) driven by repeated elements and novel gene families across ecological guilds.</title>
        <authorList>
            <consortium name="Lawrence Berkeley National Laboratory"/>
            <person name="Harder C.B."/>
            <person name="Miyauchi S."/>
            <person name="Viragh M."/>
            <person name="Kuo A."/>
            <person name="Thoen E."/>
            <person name="Andreopoulos B."/>
            <person name="Lu D."/>
            <person name="Skrede I."/>
            <person name="Drula E."/>
            <person name="Henrissat B."/>
            <person name="Morin E."/>
            <person name="Kohler A."/>
            <person name="Barry K."/>
            <person name="LaButti K."/>
            <person name="Morin E."/>
            <person name="Salamov A."/>
            <person name="Lipzen A."/>
            <person name="Mereny Z."/>
            <person name="Hegedus B."/>
            <person name="Baldrian P."/>
            <person name="Stursova M."/>
            <person name="Weitz H."/>
            <person name="Taylor A."/>
            <person name="Grigoriev I.V."/>
            <person name="Nagy L.G."/>
            <person name="Martin F."/>
            <person name="Kauserud H."/>
        </authorList>
    </citation>
    <scope>NUCLEOTIDE SEQUENCE</scope>
    <source>
        <strain evidence="1">CBHHK002</strain>
    </source>
</reference>
<evidence type="ECO:0000313" key="2">
    <source>
        <dbReference type="Proteomes" id="UP001218218"/>
    </source>
</evidence>
<sequence length="388" mass="43315">MDEIFRKYPWLERRERRLGMVRSCDVDHLSPDAWEGELSAGSCDIHACYKTGVAQAVATLESYGCSIDFEALFTPVDVNLMRPKGGNYPGVSKEVDRSMVDDSGRVEADTDVPQSEVQEILNFDAAAALSTETAARDAELAAQPKAHSIWIKLDGDERNMAHKKTIIRTFMDPTFDIDNAKSHDRLLRIRYYSIGGDRWDRALAKIHSKINDEHLLKLHGLFATLISFDSSRVALAVLQCTLIKITNTSPSTYLDAAPVAEIALPDTRYEITGQVLSLVPFTTKQTAAGDSVARMRHLTVTVNGRLVLPLSFTDFQQVAIEESLNVTVADSTEPPEKTWVFSNGQMDKMRSTLLERAQNNEVRLKIPVHGLIRKGRYPYEATMLNGKN</sequence>
<evidence type="ECO:0000313" key="1">
    <source>
        <dbReference type="EMBL" id="KAJ7318495.1"/>
    </source>
</evidence>
<dbReference type="Proteomes" id="UP001218218">
    <property type="component" value="Unassembled WGS sequence"/>
</dbReference>
<dbReference type="EMBL" id="JARIHO010000057">
    <property type="protein sequence ID" value="KAJ7318495.1"/>
    <property type="molecule type" value="Genomic_DNA"/>
</dbReference>
<protein>
    <submittedName>
        <fullName evidence="1">Uncharacterized protein</fullName>
    </submittedName>
</protein>
<gene>
    <name evidence="1" type="ORF">DFH08DRAFT_971245</name>
</gene>
<organism evidence="1 2">
    <name type="scientific">Mycena albidolilacea</name>
    <dbReference type="NCBI Taxonomy" id="1033008"/>
    <lineage>
        <taxon>Eukaryota</taxon>
        <taxon>Fungi</taxon>
        <taxon>Dikarya</taxon>
        <taxon>Basidiomycota</taxon>
        <taxon>Agaricomycotina</taxon>
        <taxon>Agaricomycetes</taxon>
        <taxon>Agaricomycetidae</taxon>
        <taxon>Agaricales</taxon>
        <taxon>Marasmiineae</taxon>
        <taxon>Mycenaceae</taxon>
        <taxon>Mycena</taxon>
    </lineage>
</organism>